<keyword evidence="2" id="KW-1185">Reference proteome</keyword>
<gene>
    <name evidence="1" type="ORF">BpHYR1_001483</name>
</gene>
<dbReference type="AlphaFoldDB" id="A0A3M7QKL9"/>
<dbReference type="Proteomes" id="UP000276133">
    <property type="component" value="Unassembled WGS sequence"/>
</dbReference>
<proteinExistence type="predicted"/>
<dbReference type="EMBL" id="REGN01005926">
    <property type="protein sequence ID" value="RNA11561.1"/>
    <property type="molecule type" value="Genomic_DNA"/>
</dbReference>
<sequence>MKSIILTQHWNIQKKQNSSIRKMGKKNKRYQFKSLKLLILNTTLNFSLKLPGMIEFFSFNQNFKDVKRINNKLAKS</sequence>
<evidence type="ECO:0000313" key="1">
    <source>
        <dbReference type="EMBL" id="RNA11561.1"/>
    </source>
</evidence>
<reference evidence="1 2" key="1">
    <citation type="journal article" date="2018" name="Sci. Rep.">
        <title>Genomic signatures of local adaptation to the degree of environmental predictability in rotifers.</title>
        <authorList>
            <person name="Franch-Gras L."/>
            <person name="Hahn C."/>
            <person name="Garcia-Roger E.M."/>
            <person name="Carmona M.J."/>
            <person name="Serra M."/>
            <person name="Gomez A."/>
        </authorList>
    </citation>
    <scope>NUCLEOTIDE SEQUENCE [LARGE SCALE GENOMIC DNA]</scope>
    <source>
        <strain evidence="1">HYR1</strain>
    </source>
</reference>
<organism evidence="1 2">
    <name type="scientific">Brachionus plicatilis</name>
    <name type="common">Marine rotifer</name>
    <name type="synonym">Brachionus muelleri</name>
    <dbReference type="NCBI Taxonomy" id="10195"/>
    <lineage>
        <taxon>Eukaryota</taxon>
        <taxon>Metazoa</taxon>
        <taxon>Spiralia</taxon>
        <taxon>Gnathifera</taxon>
        <taxon>Rotifera</taxon>
        <taxon>Eurotatoria</taxon>
        <taxon>Monogononta</taxon>
        <taxon>Pseudotrocha</taxon>
        <taxon>Ploima</taxon>
        <taxon>Brachionidae</taxon>
        <taxon>Brachionus</taxon>
    </lineage>
</organism>
<comment type="caution">
    <text evidence="1">The sequence shown here is derived from an EMBL/GenBank/DDBJ whole genome shotgun (WGS) entry which is preliminary data.</text>
</comment>
<name>A0A3M7QKL9_BRAPC</name>
<accession>A0A3M7QKL9</accession>
<protein>
    <submittedName>
        <fullName evidence="1">Uncharacterized protein</fullName>
    </submittedName>
</protein>
<evidence type="ECO:0000313" key="2">
    <source>
        <dbReference type="Proteomes" id="UP000276133"/>
    </source>
</evidence>